<dbReference type="SUPFAM" id="SSF89550">
    <property type="entry name" value="PHP domain-like"/>
    <property type="match status" value="1"/>
</dbReference>
<comment type="pathway">
    <text evidence="1 8">Amino-acid biosynthesis; L-histidine biosynthesis; L-histidine from 5-phospho-alpha-D-ribose 1-diphosphate: step 8/9.</text>
</comment>
<evidence type="ECO:0000256" key="7">
    <source>
        <dbReference type="ARBA" id="ARBA00049158"/>
    </source>
</evidence>
<evidence type="ECO:0000259" key="9">
    <source>
        <dbReference type="Pfam" id="PF02811"/>
    </source>
</evidence>
<comment type="catalytic activity">
    <reaction evidence="7 8">
        <text>L-histidinol phosphate + H2O = L-histidinol + phosphate</text>
        <dbReference type="Rhea" id="RHEA:14465"/>
        <dbReference type="ChEBI" id="CHEBI:15377"/>
        <dbReference type="ChEBI" id="CHEBI:43474"/>
        <dbReference type="ChEBI" id="CHEBI:57699"/>
        <dbReference type="ChEBI" id="CHEBI:57980"/>
        <dbReference type="EC" id="3.1.3.15"/>
    </reaction>
</comment>
<evidence type="ECO:0000256" key="3">
    <source>
        <dbReference type="ARBA" id="ARBA00013085"/>
    </source>
</evidence>
<dbReference type="Pfam" id="PF02811">
    <property type="entry name" value="PHP"/>
    <property type="match status" value="1"/>
</dbReference>
<dbReference type="InterPro" id="IPR016195">
    <property type="entry name" value="Pol/histidinol_Pase-like"/>
</dbReference>
<dbReference type="PANTHER" id="PTHR21039">
    <property type="entry name" value="HISTIDINOL PHOSPHATASE-RELATED"/>
    <property type="match status" value="1"/>
</dbReference>
<evidence type="ECO:0000256" key="2">
    <source>
        <dbReference type="ARBA" id="ARBA00009152"/>
    </source>
</evidence>
<evidence type="ECO:0000256" key="6">
    <source>
        <dbReference type="ARBA" id="ARBA00023102"/>
    </source>
</evidence>
<reference evidence="10 11" key="1">
    <citation type="submission" date="2009-08" db="EMBL/GenBank/DDBJ databases">
        <title>The Genome Sequence of Spizellomyces punctatus strain DAOM BR117.</title>
        <authorList>
            <consortium name="The Broad Institute Genome Sequencing Platform"/>
            <person name="Russ C."/>
            <person name="Cuomo C."/>
            <person name="Shea T."/>
            <person name="Young S.K."/>
            <person name="Zeng Q."/>
            <person name="Koehrsen M."/>
            <person name="Haas B."/>
            <person name="Borodovsky M."/>
            <person name="Guigo R."/>
            <person name="Alvarado L."/>
            <person name="Berlin A."/>
            <person name="Bochicchio J."/>
            <person name="Borenstein D."/>
            <person name="Chapman S."/>
            <person name="Chen Z."/>
            <person name="Engels R."/>
            <person name="Freedman E."/>
            <person name="Gellesch M."/>
            <person name="Goldberg J."/>
            <person name="Griggs A."/>
            <person name="Gujja S."/>
            <person name="Heiman D."/>
            <person name="Hepburn T."/>
            <person name="Howarth C."/>
            <person name="Jen D."/>
            <person name="Larson L."/>
            <person name="Lewis B."/>
            <person name="Mehta T."/>
            <person name="Park D."/>
            <person name="Pearson M."/>
            <person name="Roberts A."/>
            <person name="Saif S."/>
            <person name="Shenoy N."/>
            <person name="Sisk P."/>
            <person name="Stolte C."/>
            <person name="Sykes S."/>
            <person name="Thomson T."/>
            <person name="Walk T."/>
            <person name="White J."/>
            <person name="Yandava C."/>
            <person name="Burger G."/>
            <person name="Gray M.W."/>
            <person name="Holland P.W.H."/>
            <person name="King N."/>
            <person name="Lang F.B.F."/>
            <person name="Roger A.J."/>
            <person name="Ruiz-Trillo I."/>
            <person name="Lander E."/>
            <person name="Nusbaum C."/>
        </authorList>
    </citation>
    <scope>NUCLEOTIDE SEQUENCE [LARGE SCALE GENOMIC DNA]</scope>
    <source>
        <strain evidence="10 11">DAOM BR117</strain>
    </source>
</reference>
<dbReference type="EMBL" id="KQ257452">
    <property type="protein sequence ID" value="KND02970.1"/>
    <property type="molecule type" value="Genomic_DNA"/>
</dbReference>
<evidence type="ECO:0000256" key="8">
    <source>
        <dbReference type="RuleBase" id="RU366003"/>
    </source>
</evidence>
<dbReference type="STRING" id="645134.A0A0L0HPS7"/>
<evidence type="ECO:0000313" key="10">
    <source>
        <dbReference type="EMBL" id="KND02970.1"/>
    </source>
</evidence>
<evidence type="ECO:0000256" key="4">
    <source>
        <dbReference type="ARBA" id="ARBA00022605"/>
    </source>
</evidence>
<keyword evidence="4 8" id="KW-0028">Amino-acid biosynthesis</keyword>
<evidence type="ECO:0000256" key="1">
    <source>
        <dbReference type="ARBA" id="ARBA00004970"/>
    </source>
</evidence>
<evidence type="ECO:0000256" key="5">
    <source>
        <dbReference type="ARBA" id="ARBA00022801"/>
    </source>
</evidence>
<gene>
    <name evidence="10" type="ORF">SPPG_02045</name>
</gene>
<protein>
    <recommendedName>
        <fullName evidence="3 8">Histidinol-phosphatase</fullName>
        <shortName evidence="8">HolPase</shortName>
        <ecNumber evidence="3 8">3.1.3.15</ecNumber>
    </recommendedName>
</protein>
<comment type="similarity">
    <text evidence="2 8">Belongs to the PHP hydrolase family. HisK subfamily.</text>
</comment>
<dbReference type="InParanoid" id="A0A0L0HPS7"/>
<dbReference type="GO" id="GO:0004401">
    <property type="term" value="F:histidinol-phosphatase activity"/>
    <property type="evidence" value="ECO:0007669"/>
    <property type="project" value="UniProtKB-UniRule"/>
</dbReference>
<dbReference type="NCBIfam" id="TIGR01856">
    <property type="entry name" value="hisJ_fam"/>
    <property type="match status" value="1"/>
</dbReference>
<name>A0A0L0HPS7_SPIPD</name>
<dbReference type="InterPro" id="IPR004013">
    <property type="entry name" value="PHP_dom"/>
</dbReference>
<dbReference type="InterPro" id="IPR010140">
    <property type="entry name" value="Histidinol_P_phosphatase_HisJ"/>
</dbReference>
<dbReference type="Gene3D" id="3.20.20.140">
    <property type="entry name" value="Metal-dependent hydrolases"/>
    <property type="match status" value="1"/>
</dbReference>
<dbReference type="OMA" id="DYDRPMY"/>
<dbReference type="GO" id="GO:0005737">
    <property type="term" value="C:cytoplasm"/>
    <property type="evidence" value="ECO:0007669"/>
    <property type="project" value="TreeGrafter"/>
</dbReference>
<dbReference type="VEuPathDB" id="FungiDB:SPPG_02045"/>
<dbReference type="PANTHER" id="PTHR21039:SF0">
    <property type="entry name" value="HISTIDINOL-PHOSPHATASE"/>
    <property type="match status" value="1"/>
</dbReference>
<dbReference type="OrthoDB" id="5957391at2759"/>
<dbReference type="UniPathway" id="UPA00031">
    <property type="reaction ID" value="UER00013"/>
</dbReference>
<dbReference type="RefSeq" id="XP_016611009.1">
    <property type="nucleotide sequence ID" value="XM_016750349.1"/>
</dbReference>
<sequence>MISLHSHSGQYCLHAKGELEDVVLRAIELGFEVYGLSEHVPRSRPQDLYPEESHITPDDLQATFTAFVANARLLQEKYRSQIRLVIGAETEHIHADTLNELETLCRSVPLDYVVGSVHHVKGHPIDFDLSRYELAERAVGGTEALFQAYFDAQYEMLLRVKPSVVGHFDLVRLFRPNHVLSDNVWTKIHRNIDAITGYGGLVEINSRAWKKGLRDAYPQRDILECMKEKGVRFTLSDDSHGPADVGMHYDKLRDYLVERKITTLHFPMANAETQSIDFDPEHPFWTSVWK</sequence>
<proteinExistence type="inferred from homology"/>
<keyword evidence="6 8" id="KW-0368">Histidine biosynthesis</keyword>
<dbReference type="FunCoup" id="A0A0L0HPS7">
    <property type="interactions" value="91"/>
</dbReference>
<organism evidence="10 11">
    <name type="scientific">Spizellomyces punctatus (strain DAOM BR117)</name>
    <dbReference type="NCBI Taxonomy" id="645134"/>
    <lineage>
        <taxon>Eukaryota</taxon>
        <taxon>Fungi</taxon>
        <taxon>Fungi incertae sedis</taxon>
        <taxon>Chytridiomycota</taxon>
        <taxon>Chytridiomycota incertae sedis</taxon>
        <taxon>Chytridiomycetes</taxon>
        <taxon>Spizellomycetales</taxon>
        <taxon>Spizellomycetaceae</taxon>
        <taxon>Spizellomyces</taxon>
    </lineage>
</organism>
<dbReference type="eggNOG" id="ENOG502RXUQ">
    <property type="taxonomic scope" value="Eukaryota"/>
</dbReference>
<keyword evidence="5 8" id="KW-0378">Hydrolase</keyword>
<dbReference type="AlphaFoldDB" id="A0A0L0HPS7"/>
<dbReference type="Proteomes" id="UP000053201">
    <property type="component" value="Unassembled WGS sequence"/>
</dbReference>
<dbReference type="GeneID" id="27685666"/>
<keyword evidence="11" id="KW-1185">Reference proteome</keyword>
<dbReference type="GO" id="GO:0000105">
    <property type="term" value="P:L-histidine biosynthetic process"/>
    <property type="evidence" value="ECO:0007669"/>
    <property type="project" value="UniProtKB-UniRule"/>
</dbReference>
<dbReference type="CDD" id="cd12110">
    <property type="entry name" value="PHP_HisPPase_Hisj_like"/>
    <property type="match status" value="1"/>
</dbReference>
<dbReference type="EC" id="3.1.3.15" evidence="3 8"/>
<accession>A0A0L0HPS7</accession>
<evidence type="ECO:0000313" key="11">
    <source>
        <dbReference type="Proteomes" id="UP000053201"/>
    </source>
</evidence>
<feature type="domain" description="PHP" evidence="9">
    <location>
        <begin position="4"/>
        <end position="206"/>
    </location>
</feature>